<dbReference type="InterPro" id="IPR036396">
    <property type="entry name" value="Cyt_P450_sf"/>
</dbReference>
<evidence type="ECO:0000256" key="2">
    <source>
        <dbReference type="ARBA" id="ARBA00022723"/>
    </source>
</evidence>
<evidence type="ECO:0000313" key="5">
    <source>
        <dbReference type="Proteomes" id="UP000438429"/>
    </source>
</evidence>
<evidence type="ECO:0000256" key="1">
    <source>
        <dbReference type="ARBA" id="ARBA00010617"/>
    </source>
</evidence>
<dbReference type="GO" id="GO:0020037">
    <property type="term" value="F:heme binding"/>
    <property type="evidence" value="ECO:0007669"/>
    <property type="project" value="InterPro"/>
</dbReference>
<dbReference type="GO" id="GO:0016712">
    <property type="term" value="F:oxidoreductase activity, acting on paired donors, with incorporation or reduction of molecular oxygen, reduced flavin or flavoprotein as one donor, and incorporation of one atom of oxygen"/>
    <property type="evidence" value="ECO:0007669"/>
    <property type="project" value="TreeGrafter"/>
</dbReference>
<dbReference type="PANTHER" id="PTHR24300:SF153">
    <property type="entry name" value="CYTOCHROME P450 2G1-LIKE-RELATED"/>
    <property type="match status" value="1"/>
</dbReference>
<dbReference type="EMBL" id="VEVO01000015">
    <property type="protein sequence ID" value="KAF0030182.1"/>
    <property type="molecule type" value="Genomic_DNA"/>
</dbReference>
<dbReference type="Pfam" id="PF00067">
    <property type="entry name" value="p450"/>
    <property type="match status" value="2"/>
</dbReference>
<dbReference type="GO" id="GO:0005737">
    <property type="term" value="C:cytoplasm"/>
    <property type="evidence" value="ECO:0007669"/>
    <property type="project" value="TreeGrafter"/>
</dbReference>
<dbReference type="PRINTS" id="PR00385">
    <property type="entry name" value="P450"/>
</dbReference>
<dbReference type="SUPFAM" id="SSF48264">
    <property type="entry name" value="Cytochrome P450"/>
    <property type="match status" value="1"/>
</dbReference>
<dbReference type="GO" id="GO:0006805">
    <property type="term" value="P:xenobiotic metabolic process"/>
    <property type="evidence" value="ECO:0007669"/>
    <property type="project" value="TreeGrafter"/>
</dbReference>
<comment type="similarity">
    <text evidence="1">Belongs to the cytochrome P450 family.</text>
</comment>
<dbReference type="GO" id="GO:0006082">
    <property type="term" value="P:organic acid metabolic process"/>
    <property type="evidence" value="ECO:0007669"/>
    <property type="project" value="TreeGrafter"/>
</dbReference>
<proteinExistence type="inferred from homology"/>
<keyword evidence="2" id="KW-0479">Metal-binding</keyword>
<sequence>MTTNRRDQLCFPRPRPATPFDPVLLLSRNVSNVICCLVFGQRFGYEDEQFLHLLDTLSDILKFASSPLGQEKHNSATEFHYDNLKSTVMNRFIAGTETTSSTIRYALSVLIKYPDPQQKMQQEIDSVIGKDRCPSIEDRKSLHFTNAIIHEVQRFLDLVPLGLPLSLRTAGHLFQGLHNSQGILEFKI</sequence>
<gene>
    <name evidence="4" type="ORF">F2P81_016913</name>
</gene>
<name>A0A6A4SIK6_SCOMX</name>
<accession>A0A6A4SIK6</accession>
<dbReference type="PANTHER" id="PTHR24300">
    <property type="entry name" value="CYTOCHROME P450 508A4-RELATED"/>
    <property type="match status" value="1"/>
</dbReference>
<comment type="caution">
    <text evidence="4">The sequence shown here is derived from an EMBL/GenBank/DDBJ whole genome shotgun (WGS) entry which is preliminary data.</text>
</comment>
<dbReference type="InterPro" id="IPR050182">
    <property type="entry name" value="Cytochrome_P450_fam2"/>
</dbReference>
<dbReference type="AlphaFoldDB" id="A0A6A4SIK6"/>
<dbReference type="Gene3D" id="1.10.630.10">
    <property type="entry name" value="Cytochrome P450"/>
    <property type="match status" value="2"/>
</dbReference>
<keyword evidence="3" id="KW-0408">Iron</keyword>
<dbReference type="InterPro" id="IPR001128">
    <property type="entry name" value="Cyt_P450"/>
</dbReference>
<organism evidence="4 5">
    <name type="scientific">Scophthalmus maximus</name>
    <name type="common">Turbot</name>
    <name type="synonym">Psetta maxima</name>
    <dbReference type="NCBI Taxonomy" id="52904"/>
    <lineage>
        <taxon>Eukaryota</taxon>
        <taxon>Metazoa</taxon>
        <taxon>Chordata</taxon>
        <taxon>Craniata</taxon>
        <taxon>Vertebrata</taxon>
        <taxon>Euteleostomi</taxon>
        <taxon>Actinopterygii</taxon>
        <taxon>Neopterygii</taxon>
        <taxon>Teleostei</taxon>
        <taxon>Neoteleostei</taxon>
        <taxon>Acanthomorphata</taxon>
        <taxon>Carangaria</taxon>
        <taxon>Pleuronectiformes</taxon>
        <taxon>Pleuronectoidei</taxon>
        <taxon>Scophthalmidae</taxon>
        <taxon>Scophthalmus</taxon>
    </lineage>
</organism>
<reference evidence="4 5" key="1">
    <citation type="submission" date="2019-06" db="EMBL/GenBank/DDBJ databases">
        <title>Draft genomes of female and male turbot (Scophthalmus maximus).</title>
        <authorList>
            <person name="Xu H."/>
            <person name="Xu X.-W."/>
            <person name="Shao C."/>
            <person name="Chen S."/>
        </authorList>
    </citation>
    <scope>NUCLEOTIDE SEQUENCE [LARGE SCALE GENOMIC DNA]</scope>
    <source>
        <strain evidence="4">Ysfricsl-2016a</strain>
        <tissue evidence="4">Blood</tissue>
    </source>
</reference>
<evidence type="ECO:0000256" key="3">
    <source>
        <dbReference type="ARBA" id="ARBA00023004"/>
    </source>
</evidence>
<protein>
    <submittedName>
        <fullName evidence="4">Uncharacterized protein</fullName>
    </submittedName>
</protein>
<dbReference type="Proteomes" id="UP000438429">
    <property type="component" value="Unassembled WGS sequence"/>
</dbReference>
<dbReference type="GO" id="GO:0005506">
    <property type="term" value="F:iron ion binding"/>
    <property type="evidence" value="ECO:0007669"/>
    <property type="project" value="InterPro"/>
</dbReference>
<evidence type="ECO:0000313" key="4">
    <source>
        <dbReference type="EMBL" id="KAF0030182.1"/>
    </source>
</evidence>